<dbReference type="PANTHER" id="PTHR15092:SF22">
    <property type="entry name" value="POLY(A)-SPECIFIC RIBONUCLEASE PNLDC1"/>
    <property type="match status" value="1"/>
</dbReference>
<dbReference type="GO" id="GO:0000289">
    <property type="term" value="P:nuclear-transcribed mRNA poly(A) tail shortening"/>
    <property type="evidence" value="ECO:0007669"/>
    <property type="project" value="TreeGrafter"/>
</dbReference>
<evidence type="ECO:0000313" key="2">
    <source>
        <dbReference type="EMBL" id="KFM58611.1"/>
    </source>
</evidence>
<dbReference type="Proteomes" id="UP000054359">
    <property type="component" value="Unassembled WGS sequence"/>
</dbReference>
<dbReference type="GO" id="GO:0005634">
    <property type="term" value="C:nucleus"/>
    <property type="evidence" value="ECO:0007669"/>
    <property type="project" value="TreeGrafter"/>
</dbReference>
<comment type="similarity">
    <text evidence="1">Belongs to the CAF1 family.</text>
</comment>
<dbReference type="InterPro" id="IPR006941">
    <property type="entry name" value="RNase_CAF1"/>
</dbReference>
<dbReference type="PANTHER" id="PTHR15092">
    <property type="entry name" value="POLY A -SPECIFIC RIBONUCLEASE/TARGET OF EGR1, MEMBER 1"/>
    <property type="match status" value="1"/>
</dbReference>
<sequence length="260" mass="31123">MCQASCINFLCAHGFDFNKFFKDGIPYINEAEEQEFCKELEDGSATHPHEKAMDIRQKRKQDMLINELLNSESKHSTENCEYQKDKRKVILPKDRISHEYFQVNELRCKYPSLWAYCENDSVIVEKVSPEEKKKLEQTVVKEKIKLLEYFLGFTRVFRLMKESKKPIVGHNLLMDLLLIFDHFHRPLPKTYKEFKKELHEVFTVVYDTRHIWRHVKKFYNFKEIPVQCGLFDLYEMFKSPSDVLTTLYSPTVRHCNGEKY</sequence>
<dbReference type="InterPro" id="IPR036397">
    <property type="entry name" value="RNaseH_sf"/>
</dbReference>
<dbReference type="STRING" id="407821.A0A087T0H2"/>
<dbReference type="EMBL" id="KK112816">
    <property type="protein sequence ID" value="KFM58611.1"/>
    <property type="molecule type" value="Genomic_DNA"/>
</dbReference>
<protein>
    <submittedName>
        <fullName evidence="2">Poly(A)-specific ribonuclease PARN-like domain-containing protein 1</fullName>
    </submittedName>
</protein>
<organism evidence="2 3">
    <name type="scientific">Stegodyphus mimosarum</name>
    <name type="common">African social velvet spider</name>
    <dbReference type="NCBI Taxonomy" id="407821"/>
    <lineage>
        <taxon>Eukaryota</taxon>
        <taxon>Metazoa</taxon>
        <taxon>Ecdysozoa</taxon>
        <taxon>Arthropoda</taxon>
        <taxon>Chelicerata</taxon>
        <taxon>Arachnida</taxon>
        <taxon>Araneae</taxon>
        <taxon>Araneomorphae</taxon>
        <taxon>Entelegynae</taxon>
        <taxon>Eresoidea</taxon>
        <taxon>Eresidae</taxon>
        <taxon>Stegodyphus</taxon>
    </lineage>
</organism>
<evidence type="ECO:0000256" key="1">
    <source>
        <dbReference type="ARBA" id="ARBA00008372"/>
    </source>
</evidence>
<keyword evidence="3" id="KW-1185">Reference proteome</keyword>
<dbReference type="GO" id="GO:0000175">
    <property type="term" value="F:3'-5'-RNA exonuclease activity"/>
    <property type="evidence" value="ECO:0007669"/>
    <property type="project" value="TreeGrafter"/>
</dbReference>
<dbReference type="GO" id="GO:1990432">
    <property type="term" value="P:siRNA 3'-end processing"/>
    <property type="evidence" value="ECO:0007669"/>
    <property type="project" value="TreeGrafter"/>
</dbReference>
<dbReference type="InterPro" id="IPR012337">
    <property type="entry name" value="RNaseH-like_sf"/>
</dbReference>
<dbReference type="GO" id="GO:0003723">
    <property type="term" value="F:RNA binding"/>
    <property type="evidence" value="ECO:0007669"/>
    <property type="project" value="TreeGrafter"/>
</dbReference>
<dbReference type="OrthoDB" id="6427933at2759"/>
<dbReference type="SUPFAM" id="SSF53098">
    <property type="entry name" value="Ribonuclease H-like"/>
    <property type="match status" value="1"/>
</dbReference>
<dbReference type="GO" id="GO:0005783">
    <property type="term" value="C:endoplasmic reticulum"/>
    <property type="evidence" value="ECO:0007669"/>
    <property type="project" value="TreeGrafter"/>
</dbReference>
<dbReference type="Gene3D" id="3.30.420.10">
    <property type="entry name" value="Ribonuclease H-like superfamily/Ribonuclease H"/>
    <property type="match status" value="2"/>
</dbReference>
<reference evidence="2 3" key="1">
    <citation type="submission" date="2013-11" db="EMBL/GenBank/DDBJ databases">
        <title>Genome sequencing of Stegodyphus mimosarum.</title>
        <authorList>
            <person name="Bechsgaard J."/>
        </authorList>
    </citation>
    <scope>NUCLEOTIDE SEQUENCE [LARGE SCALE GENOMIC DNA]</scope>
</reference>
<dbReference type="InterPro" id="IPR051181">
    <property type="entry name" value="CAF1_poly(A)_ribonucleases"/>
</dbReference>
<proteinExistence type="inferred from homology"/>
<accession>A0A087T0H2</accession>
<feature type="non-terminal residue" evidence="2">
    <location>
        <position position="260"/>
    </location>
</feature>
<dbReference type="OMA" id="RISHEYF"/>
<dbReference type="GO" id="GO:1990431">
    <property type="term" value="P:priRNA 3'-end processing"/>
    <property type="evidence" value="ECO:0007669"/>
    <property type="project" value="TreeGrafter"/>
</dbReference>
<gene>
    <name evidence="2" type="ORF">X975_17490</name>
</gene>
<name>A0A087T0H2_STEMI</name>
<dbReference type="AlphaFoldDB" id="A0A087T0H2"/>
<dbReference type="Pfam" id="PF04857">
    <property type="entry name" value="CAF1"/>
    <property type="match status" value="1"/>
</dbReference>
<evidence type="ECO:0000313" key="3">
    <source>
        <dbReference type="Proteomes" id="UP000054359"/>
    </source>
</evidence>